<dbReference type="AlphaFoldDB" id="A0A1G7G276"/>
<dbReference type="InterPro" id="IPR009045">
    <property type="entry name" value="Zn_M74/Hedgehog-like"/>
</dbReference>
<organism evidence="2 3">
    <name type="scientific">Dyadobacter soli</name>
    <dbReference type="NCBI Taxonomy" id="659014"/>
    <lineage>
        <taxon>Bacteria</taxon>
        <taxon>Pseudomonadati</taxon>
        <taxon>Bacteroidota</taxon>
        <taxon>Cytophagia</taxon>
        <taxon>Cytophagales</taxon>
        <taxon>Spirosomataceae</taxon>
        <taxon>Dyadobacter</taxon>
    </lineage>
</organism>
<dbReference type="RefSeq" id="WP_090150091.1">
    <property type="nucleotide sequence ID" value="NZ_FNAN01000007.1"/>
</dbReference>
<keyword evidence="2" id="KW-0121">Carboxypeptidase</keyword>
<keyword evidence="2" id="KW-0378">Hydrolase</keyword>
<dbReference type="SUPFAM" id="SSF55166">
    <property type="entry name" value="Hedgehog/DD-peptidase"/>
    <property type="match status" value="1"/>
</dbReference>
<protein>
    <submittedName>
        <fullName evidence="2">D-alanyl-D-alanine carboxypeptidase</fullName>
    </submittedName>
</protein>
<dbReference type="Pfam" id="PF13539">
    <property type="entry name" value="Peptidase_M15_4"/>
    <property type="match status" value="1"/>
</dbReference>
<gene>
    <name evidence="2" type="ORF">SAMN04487996_10795</name>
</gene>
<proteinExistence type="predicted"/>
<dbReference type="GO" id="GO:0004180">
    <property type="term" value="F:carboxypeptidase activity"/>
    <property type="evidence" value="ECO:0007669"/>
    <property type="project" value="UniProtKB-KW"/>
</dbReference>
<sequence length="148" mass="16891">MKTQAQLIAKFGDPYNERLRFENKWMKVWIVPVDIREAIPAMPAKIYLNKLMEAPLDKALRRLISLGLHVEIKTWDGCFNIRKKRGSSGISAHAWGIAVDMNAATNPFKGKVTWSAKFLQVWRDIGWICGADWSAASKDGMHFQWEAS</sequence>
<dbReference type="InterPro" id="IPR039561">
    <property type="entry name" value="Peptidase_M15C"/>
</dbReference>
<evidence type="ECO:0000313" key="3">
    <source>
        <dbReference type="Proteomes" id="UP000198748"/>
    </source>
</evidence>
<dbReference type="Gene3D" id="3.30.1380.10">
    <property type="match status" value="1"/>
</dbReference>
<reference evidence="3" key="1">
    <citation type="submission" date="2016-10" db="EMBL/GenBank/DDBJ databases">
        <authorList>
            <person name="Varghese N."/>
            <person name="Submissions S."/>
        </authorList>
    </citation>
    <scope>NUCLEOTIDE SEQUENCE [LARGE SCALE GENOMIC DNA]</scope>
    <source>
        <strain evidence="3">DSM 25329</strain>
    </source>
</reference>
<evidence type="ECO:0000313" key="2">
    <source>
        <dbReference type="EMBL" id="SDE82231.1"/>
    </source>
</evidence>
<evidence type="ECO:0000259" key="1">
    <source>
        <dbReference type="Pfam" id="PF13539"/>
    </source>
</evidence>
<accession>A0A1G7G276</accession>
<keyword evidence="2" id="KW-0645">Protease</keyword>
<feature type="domain" description="Peptidase M15C" evidence="1">
    <location>
        <begin position="86"/>
        <end position="145"/>
    </location>
</feature>
<name>A0A1G7G276_9BACT</name>
<dbReference type="Proteomes" id="UP000198748">
    <property type="component" value="Unassembled WGS sequence"/>
</dbReference>
<dbReference type="EMBL" id="FNAN01000007">
    <property type="protein sequence ID" value="SDE82231.1"/>
    <property type="molecule type" value="Genomic_DNA"/>
</dbReference>
<keyword evidence="3" id="KW-1185">Reference proteome</keyword>
<dbReference type="STRING" id="659014.SAMN04487996_10795"/>
<dbReference type="OrthoDB" id="9799970at2"/>